<reference evidence="1" key="1">
    <citation type="submission" date="2017-08" db="EMBL/GenBank/DDBJ databases">
        <authorList>
            <person name="Polle J.E."/>
            <person name="Barry K."/>
            <person name="Cushman J."/>
            <person name="Schmutz J."/>
            <person name="Tran D."/>
            <person name="Hathwaick L.T."/>
            <person name="Yim W.C."/>
            <person name="Jenkins J."/>
            <person name="Mckie-Krisberg Z.M."/>
            <person name="Prochnik S."/>
            <person name="Lindquist E."/>
            <person name="Dockter R.B."/>
            <person name="Adam C."/>
            <person name="Molina H."/>
            <person name="Bunkerborg J."/>
            <person name="Jin E."/>
            <person name="Buchheim M."/>
            <person name="Magnuson J."/>
        </authorList>
    </citation>
    <scope>NUCLEOTIDE SEQUENCE</scope>
    <source>
        <strain evidence="1">CCAP 19/18</strain>
    </source>
</reference>
<evidence type="ECO:0000313" key="1">
    <source>
        <dbReference type="EMBL" id="KAF5827964.1"/>
    </source>
</evidence>
<dbReference type="Proteomes" id="UP000815325">
    <property type="component" value="Unassembled WGS sequence"/>
</dbReference>
<proteinExistence type="predicted"/>
<feature type="non-terminal residue" evidence="1">
    <location>
        <position position="1"/>
    </location>
</feature>
<gene>
    <name evidence="1" type="ORF">DUNSADRAFT_18452</name>
</gene>
<sequence length="75" mass="8347">LPQQARAILEAAVSASMSHPNIVTTYHYDIKPIRADPDGLQVDAMAGMDDWKLFLVQEYCHCTLNYGMATGLLHK</sequence>
<keyword evidence="2" id="KW-1185">Reference proteome</keyword>
<organism evidence="1 2">
    <name type="scientific">Dunaliella salina</name>
    <name type="common">Green alga</name>
    <name type="synonym">Protococcus salinus</name>
    <dbReference type="NCBI Taxonomy" id="3046"/>
    <lineage>
        <taxon>Eukaryota</taxon>
        <taxon>Viridiplantae</taxon>
        <taxon>Chlorophyta</taxon>
        <taxon>core chlorophytes</taxon>
        <taxon>Chlorophyceae</taxon>
        <taxon>CS clade</taxon>
        <taxon>Chlamydomonadales</taxon>
        <taxon>Dunaliellaceae</taxon>
        <taxon>Dunaliella</taxon>
    </lineage>
</organism>
<accession>A0ABQ7G032</accession>
<evidence type="ECO:0000313" key="2">
    <source>
        <dbReference type="Proteomes" id="UP000815325"/>
    </source>
</evidence>
<dbReference type="EMBL" id="MU070390">
    <property type="protein sequence ID" value="KAF5827964.1"/>
    <property type="molecule type" value="Genomic_DNA"/>
</dbReference>
<comment type="caution">
    <text evidence="1">The sequence shown here is derived from an EMBL/GenBank/DDBJ whole genome shotgun (WGS) entry which is preliminary data.</text>
</comment>
<protein>
    <submittedName>
        <fullName evidence="1">Uncharacterized protein</fullName>
    </submittedName>
</protein>
<name>A0ABQ7G032_DUNSA</name>